<feature type="compositionally biased region" description="Low complexity" evidence="1">
    <location>
        <begin position="496"/>
        <end position="505"/>
    </location>
</feature>
<feature type="region of interest" description="Disordered" evidence="1">
    <location>
        <begin position="479"/>
        <end position="553"/>
    </location>
</feature>
<evidence type="ECO:0000313" key="2">
    <source>
        <dbReference type="EMBL" id="KNE93611.1"/>
    </source>
</evidence>
<feature type="compositionally biased region" description="Polar residues" evidence="1">
    <location>
        <begin position="480"/>
        <end position="495"/>
    </location>
</feature>
<proteinExistence type="predicted"/>
<sequence length="587" mass="67058">MGTRGLLQEHRHRLSFGTSVFHAYVHNWICQLDYHPPLNEGWGLSDGEGLEQLWSYLSPLISPLRYATRNHWLAAIAHRLKYHNWRGKRELPKWLKKKFMSAVNRRRDARLVLEDLSQMRNPHETTVVNYTPQFFKRQWSAQRQFQKEHTEAESDRRTKLVKYYKQEVVVELLRKRLQGPEIFLATEQEALDLLTSITEHSEELTGEGDMRSVIDDEETKLLLLLWEAKAELFVQSVHYQAENRPMTDSKTRGSRTGTWLKGKVFKAQASRKAGVKRYICTFNRRYLNYITRFPNQTLSDAADYLLTFDAFIAFPMDHRFWNDGLYYHCKAPWAIDANVRAGITVTLTLDRVGRLATLDLGETALQPNYIDAIPIDGAISRSRYKMVIKMCEADLEIHGTLMDDWSEQISWLWTRCQPEGNRYYIAEWDQMIRRIRRGNPTEDQPQVEEQVEATVLEVDLDDGKDADVALIAAAEGDVSNDISNDSRNNGPGNVTNDISSDISNDASHNVSNDASHNVSNDASHNVSNNVSNDNSNKASNDVSDDVFNNGSDDVSNIGSDDVFNNGGNNVFNIGSDDVSNHNHFNVG</sequence>
<protein>
    <recommendedName>
        <fullName evidence="4">CxC1-like cysteine cluster associated with KDZ transposases domain-containing protein</fullName>
    </recommendedName>
</protein>
<name>A0A0L0V365_9BASI</name>
<comment type="caution">
    <text evidence="2">The sequence shown here is derived from an EMBL/GenBank/DDBJ whole genome shotgun (WGS) entry which is preliminary data.</text>
</comment>
<keyword evidence="3" id="KW-1185">Reference proteome</keyword>
<evidence type="ECO:0000256" key="1">
    <source>
        <dbReference type="SAM" id="MobiDB-lite"/>
    </source>
</evidence>
<reference evidence="3" key="1">
    <citation type="submission" date="2014-03" db="EMBL/GenBank/DDBJ databases">
        <title>The Genome Sequence of Puccinia striiformis f. sp. tritici PST-78.</title>
        <authorList>
            <consortium name="The Broad Institute Genome Sequencing Platform"/>
            <person name="Cuomo C."/>
            <person name="Hulbert S."/>
            <person name="Chen X."/>
            <person name="Walker B."/>
            <person name="Young S.K."/>
            <person name="Zeng Q."/>
            <person name="Gargeya S."/>
            <person name="Fitzgerald M."/>
            <person name="Haas B."/>
            <person name="Abouelleil A."/>
            <person name="Alvarado L."/>
            <person name="Arachchi H.M."/>
            <person name="Berlin A.M."/>
            <person name="Chapman S.B."/>
            <person name="Goldberg J."/>
            <person name="Griggs A."/>
            <person name="Gujja S."/>
            <person name="Hansen M."/>
            <person name="Howarth C."/>
            <person name="Imamovic A."/>
            <person name="Larimer J."/>
            <person name="McCowan C."/>
            <person name="Montmayeur A."/>
            <person name="Murphy C."/>
            <person name="Neiman D."/>
            <person name="Pearson M."/>
            <person name="Priest M."/>
            <person name="Roberts A."/>
            <person name="Saif S."/>
            <person name="Shea T."/>
            <person name="Sisk P."/>
            <person name="Sykes S."/>
            <person name="Wortman J."/>
            <person name="Nusbaum C."/>
            <person name="Birren B."/>
        </authorList>
    </citation>
    <scope>NUCLEOTIDE SEQUENCE [LARGE SCALE GENOMIC DNA]</scope>
    <source>
        <strain evidence="3">race PST-78</strain>
    </source>
</reference>
<dbReference type="STRING" id="1165861.A0A0L0V365"/>
<dbReference type="AlphaFoldDB" id="A0A0L0V365"/>
<dbReference type="EMBL" id="AJIL01000134">
    <property type="protein sequence ID" value="KNE93611.1"/>
    <property type="molecule type" value="Genomic_DNA"/>
</dbReference>
<organism evidence="2 3">
    <name type="scientific">Puccinia striiformis f. sp. tritici PST-78</name>
    <dbReference type="NCBI Taxonomy" id="1165861"/>
    <lineage>
        <taxon>Eukaryota</taxon>
        <taxon>Fungi</taxon>
        <taxon>Dikarya</taxon>
        <taxon>Basidiomycota</taxon>
        <taxon>Pucciniomycotina</taxon>
        <taxon>Pucciniomycetes</taxon>
        <taxon>Pucciniales</taxon>
        <taxon>Pucciniaceae</taxon>
        <taxon>Puccinia</taxon>
    </lineage>
</organism>
<dbReference type="InterPro" id="IPR040521">
    <property type="entry name" value="KDZ"/>
</dbReference>
<accession>A0A0L0V365</accession>
<dbReference type="Pfam" id="PF18758">
    <property type="entry name" value="KDZ"/>
    <property type="match status" value="1"/>
</dbReference>
<evidence type="ECO:0000313" key="3">
    <source>
        <dbReference type="Proteomes" id="UP000054564"/>
    </source>
</evidence>
<dbReference type="PANTHER" id="PTHR33096:SF1">
    <property type="entry name" value="CXC1-LIKE CYSTEINE CLUSTER ASSOCIATED WITH KDZ TRANSPOSASES DOMAIN-CONTAINING PROTEIN"/>
    <property type="match status" value="1"/>
</dbReference>
<dbReference type="PANTHER" id="PTHR33096">
    <property type="entry name" value="CXC2 DOMAIN-CONTAINING PROTEIN"/>
    <property type="match status" value="1"/>
</dbReference>
<dbReference type="Proteomes" id="UP000054564">
    <property type="component" value="Unassembled WGS sequence"/>
</dbReference>
<feature type="compositionally biased region" description="Low complexity" evidence="1">
    <location>
        <begin position="515"/>
        <end position="541"/>
    </location>
</feature>
<gene>
    <name evidence="2" type="ORF">PSTG_13060</name>
</gene>
<evidence type="ECO:0008006" key="4">
    <source>
        <dbReference type="Google" id="ProtNLM"/>
    </source>
</evidence>